<evidence type="ECO:0000256" key="2">
    <source>
        <dbReference type="SAM" id="Phobius"/>
    </source>
</evidence>
<feature type="region of interest" description="Disordered" evidence="1">
    <location>
        <begin position="78"/>
        <end position="107"/>
    </location>
</feature>
<organism evidence="3 4">
    <name type="scientific">Basidiobolus ranarum</name>
    <dbReference type="NCBI Taxonomy" id="34480"/>
    <lineage>
        <taxon>Eukaryota</taxon>
        <taxon>Fungi</taxon>
        <taxon>Fungi incertae sedis</taxon>
        <taxon>Zoopagomycota</taxon>
        <taxon>Entomophthoromycotina</taxon>
        <taxon>Basidiobolomycetes</taxon>
        <taxon>Basidiobolales</taxon>
        <taxon>Basidiobolaceae</taxon>
        <taxon>Basidiobolus</taxon>
    </lineage>
</organism>
<accession>A0ABR2VLA5</accession>
<dbReference type="EMBL" id="JASJQH010009892">
    <property type="protein sequence ID" value="KAK9674917.1"/>
    <property type="molecule type" value="Genomic_DNA"/>
</dbReference>
<evidence type="ECO:0000313" key="4">
    <source>
        <dbReference type="Proteomes" id="UP001479436"/>
    </source>
</evidence>
<comment type="caution">
    <text evidence="3">The sequence shown here is derived from an EMBL/GenBank/DDBJ whole genome shotgun (WGS) entry which is preliminary data.</text>
</comment>
<keyword evidence="4" id="KW-1185">Reference proteome</keyword>
<sequence>MAYTAPAGFSLDGADPRLHHENLQPGDEKHAKRSSVVPFGSEGEIPLEAYLYWGDVKRQIDRVNNKAGNKTNTKFSQLRSKLNGGSGKEVENENPETDTNIDTEDTMPQFPEWDLDGDRMQAERALRSASWQAVFYLITTDILGPSSAPWAFSQLGYVTGVLMFFFMGVAAAYTGWQLWTIEFFTNCPTVVKCLLDNTG</sequence>
<evidence type="ECO:0008006" key="5">
    <source>
        <dbReference type="Google" id="ProtNLM"/>
    </source>
</evidence>
<feature type="compositionally biased region" description="Acidic residues" evidence="1">
    <location>
        <begin position="92"/>
        <end position="105"/>
    </location>
</feature>
<keyword evidence="2" id="KW-0812">Transmembrane</keyword>
<gene>
    <name evidence="3" type="ORF">K7432_016792</name>
</gene>
<reference evidence="3 4" key="1">
    <citation type="submission" date="2023-04" db="EMBL/GenBank/DDBJ databases">
        <title>Genome of Basidiobolus ranarum AG-B5.</title>
        <authorList>
            <person name="Stajich J.E."/>
            <person name="Carter-House D."/>
            <person name="Gryganskyi A."/>
        </authorList>
    </citation>
    <scope>NUCLEOTIDE SEQUENCE [LARGE SCALE GENOMIC DNA]</scope>
    <source>
        <strain evidence="3 4">AG-B5</strain>
    </source>
</reference>
<feature type="region of interest" description="Disordered" evidence="1">
    <location>
        <begin position="1"/>
        <end position="35"/>
    </location>
</feature>
<evidence type="ECO:0000313" key="3">
    <source>
        <dbReference type="EMBL" id="KAK9674917.1"/>
    </source>
</evidence>
<keyword evidence="2" id="KW-0472">Membrane</keyword>
<feature type="transmembrane region" description="Helical" evidence="2">
    <location>
        <begin position="155"/>
        <end position="176"/>
    </location>
</feature>
<keyword evidence="2" id="KW-1133">Transmembrane helix</keyword>
<feature type="compositionally biased region" description="Basic and acidic residues" evidence="1">
    <location>
        <begin position="14"/>
        <end position="30"/>
    </location>
</feature>
<proteinExistence type="predicted"/>
<name>A0ABR2VLA5_9FUNG</name>
<evidence type="ECO:0000256" key="1">
    <source>
        <dbReference type="SAM" id="MobiDB-lite"/>
    </source>
</evidence>
<protein>
    <recommendedName>
        <fullName evidence="5">Amino acid transporter transmembrane domain-containing protein</fullName>
    </recommendedName>
</protein>
<dbReference type="Proteomes" id="UP001479436">
    <property type="component" value="Unassembled WGS sequence"/>
</dbReference>